<evidence type="ECO:0000256" key="7">
    <source>
        <dbReference type="ARBA" id="ARBA00022771"/>
    </source>
</evidence>
<keyword evidence="11 14" id="KW-0175">Coiled coil</keyword>
<evidence type="ECO:0000313" key="19">
    <source>
        <dbReference type="Proteomes" id="UP001470230"/>
    </source>
</evidence>
<evidence type="ECO:0000256" key="11">
    <source>
        <dbReference type="ARBA" id="ARBA00023054"/>
    </source>
</evidence>
<dbReference type="SUPFAM" id="SSF57850">
    <property type="entry name" value="RING/U-box"/>
    <property type="match status" value="1"/>
</dbReference>
<evidence type="ECO:0000256" key="8">
    <source>
        <dbReference type="ARBA" id="ARBA00022786"/>
    </source>
</evidence>
<feature type="compositionally biased region" description="Polar residues" evidence="16">
    <location>
        <begin position="183"/>
        <end position="200"/>
    </location>
</feature>
<dbReference type="InterPro" id="IPR001841">
    <property type="entry name" value="Znf_RING"/>
</dbReference>
<comment type="catalytic activity">
    <reaction evidence="1 14">
        <text>S-ubiquitinyl-[E2 ubiquitin-conjugating enzyme]-L-cysteine + [acceptor protein]-L-lysine = [E2 ubiquitin-conjugating enzyme]-L-cysteine + N(6)-ubiquitinyl-[acceptor protein]-L-lysine.</text>
        <dbReference type="EC" id="2.3.2.27"/>
    </reaction>
</comment>
<keyword evidence="8 14" id="KW-0833">Ubl conjugation pathway</keyword>
<evidence type="ECO:0000256" key="12">
    <source>
        <dbReference type="ARBA" id="ARBA00023242"/>
    </source>
</evidence>
<dbReference type="Pfam" id="PF13920">
    <property type="entry name" value="zf-C3HC4_3"/>
    <property type="match status" value="1"/>
</dbReference>
<name>A0ABR2JTE9_9EUKA</name>
<dbReference type="Proteomes" id="UP001470230">
    <property type="component" value="Unassembled WGS sequence"/>
</dbReference>
<evidence type="ECO:0000256" key="5">
    <source>
        <dbReference type="ARBA" id="ARBA00022679"/>
    </source>
</evidence>
<proteinExistence type="inferred from homology"/>
<keyword evidence="12 14" id="KW-0539">Nucleus</keyword>
<evidence type="ECO:0000313" key="18">
    <source>
        <dbReference type="EMBL" id="KAK8882046.1"/>
    </source>
</evidence>
<reference evidence="18 19" key="1">
    <citation type="submission" date="2024-04" db="EMBL/GenBank/DDBJ databases">
        <title>Tritrichomonas musculus Genome.</title>
        <authorList>
            <person name="Alves-Ferreira E."/>
            <person name="Grigg M."/>
            <person name="Lorenzi H."/>
            <person name="Galac M."/>
        </authorList>
    </citation>
    <scope>NUCLEOTIDE SEQUENCE [LARGE SCALE GENOMIC DNA]</scope>
    <source>
        <strain evidence="18 19">EAF2021</strain>
    </source>
</reference>
<evidence type="ECO:0000256" key="1">
    <source>
        <dbReference type="ARBA" id="ARBA00000900"/>
    </source>
</evidence>
<gene>
    <name evidence="18" type="ORF">M9Y10_044686</name>
</gene>
<dbReference type="Gene3D" id="3.30.40.10">
    <property type="entry name" value="Zinc/RING finger domain, C3HC4 (zinc finger)"/>
    <property type="match status" value="1"/>
</dbReference>
<accession>A0ABR2JTE9</accession>
<feature type="coiled-coil region" evidence="15">
    <location>
        <begin position="527"/>
        <end position="568"/>
    </location>
</feature>
<dbReference type="EMBL" id="JAPFFF010000009">
    <property type="protein sequence ID" value="KAK8882046.1"/>
    <property type="molecule type" value="Genomic_DNA"/>
</dbReference>
<evidence type="ECO:0000256" key="14">
    <source>
        <dbReference type="RuleBase" id="RU365038"/>
    </source>
</evidence>
<keyword evidence="9 14" id="KW-0862">Zinc</keyword>
<evidence type="ECO:0000259" key="17">
    <source>
        <dbReference type="PROSITE" id="PS50089"/>
    </source>
</evidence>
<feature type="compositionally biased region" description="Basic and acidic residues" evidence="16">
    <location>
        <begin position="172"/>
        <end position="182"/>
    </location>
</feature>
<keyword evidence="6 14" id="KW-0479">Metal-binding</keyword>
<dbReference type="InterPro" id="IPR017907">
    <property type="entry name" value="Znf_RING_CS"/>
</dbReference>
<comment type="subcellular location">
    <subcellularLocation>
        <location evidence="2 14">Nucleus</location>
    </subcellularLocation>
</comment>
<dbReference type="InterPro" id="IPR013956">
    <property type="entry name" value="E3_ubiquit_lig_Bre1"/>
</dbReference>
<organism evidence="18 19">
    <name type="scientific">Tritrichomonas musculus</name>
    <dbReference type="NCBI Taxonomy" id="1915356"/>
    <lineage>
        <taxon>Eukaryota</taxon>
        <taxon>Metamonada</taxon>
        <taxon>Parabasalia</taxon>
        <taxon>Tritrichomonadida</taxon>
        <taxon>Tritrichomonadidae</taxon>
        <taxon>Tritrichomonas</taxon>
    </lineage>
</organism>
<keyword evidence="7 13" id="KW-0863">Zinc-finger</keyword>
<sequence length="648" mass="74357">MALSNRTKPISTSELINNDSRLSELNFEIKIPEEINYHNLVHKLENKAKHLEIQIEQNRKRGMAICQECFNAMQATEVLAFDFLFTEYLIGNASRSKVNTFIDSCILPSFNIMSGDPRDIDAAADHIKAVQTQIQMSVNTVLQCDPKKVEVAKRATEFLQFLREKKQSLENELQKTEEETKNQKSQQNPTIISVDFNDSNRSNKNEADPEFEKWVHNELKPGVVLVDPQTAETRALFGSCIHRIHAIQELRDQIAKLKSTSTSTQNLQYIDCDPDTIYNSPFFVAIRVNCEFLHTALSAIHSHQQIIPGCIEAINSCESYLKELEKKCQSTINTMKKLTSDMEENIKANYDEIQELTKNLKPYAEVLEFKVSSLENKQAETDEFHKNLEDYLNSLLEAAKNGASSDTDKINAQIEILHELKGIRSRIKKLCQTSFKSINENVETLNNLFKAIKSYCKAAECVQFKEKEIKKLEEYEKCLKSIIENMHADEVREWCKQLTDVSDYLVNAVKKQEEIYEKFEPLVKIDKSSGNDEIASKEEEVEQLMKKNEKLVEEEALLQADAVDAEEELFSLMQQIEALGGWTDTEVEERLEDCTICPICKERKRNEFLVSCGHPLCSECIAEAKNNHECPLCHFAFNDDDIKPFFLQ</sequence>
<comment type="caution">
    <text evidence="18">The sequence shown here is derived from an EMBL/GenBank/DDBJ whole genome shotgun (WGS) entry which is preliminary data.</text>
</comment>
<dbReference type="SMART" id="SM00184">
    <property type="entry name" value="RING"/>
    <property type="match status" value="1"/>
</dbReference>
<dbReference type="PROSITE" id="PS00518">
    <property type="entry name" value="ZF_RING_1"/>
    <property type="match status" value="1"/>
</dbReference>
<evidence type="ECO:0000256" key="16">
    <source>
        <dbReference type="SAM" id="MobiDB-lite"/>
    </source>
</evidence>
<evidence type="ECO:0000256" key="2">
    <source>
        <dbReference type="ARBA" id="ARBA00004123"/>
    </source>
</evidence>
<dbReference type="PANTHER" id="PTHR23163">
    <property type="entry name" value="RING FINGER PROTEIN-RELATED"/>
    <property type="match status" value="1"/>
</dbReference>
<keyword evidence="10 14" id="KW-0156">Chromatin regulator</keyword>
<feature type="domain" description="RING-type" evidence="17">
    <location>
        <begin position="597"/>
        <end position="634"/>
    </location>
</feature>
<comment type="pathway">
    <text evidence="3 14">Protein modification; protein ubiquitination.</text>
</comment>
<dbReference type="EC" id="2.3.2.27" evidence="14"/>
<evidence type="ECO:0000256" key="4">
    <source>
        <dbReference type="ARBA" id="ARBA00005555"/>
    </source>
</evidence>
<dbReference type="CDD" id="cd16449">
    <property type="entry name" value="RING-HC"/>
    <property type="match status" value="1"/>
</dbReference>
<dbReference type="PROSITE" id="PS50089">
    <property type="entry name" value="ZF_RING_2"/>
    <property type="match status" value="1"/>
</dbReference>
<keyword evidence="19" id="KW-1185">Reference proteome</keyword>
<protein>
    <recommendedName>
        <fullName evidence="14">E3 ubiquitin protein ligase</fullName>
        <ecNumber evidence="14">2.3.2.27</ecNumber>
    </recommendedName>
</protein>
<comment type="similarity">
    <text evidence="4 14">Belongs to the BRE1 family.</text>
</comment>
<evidence type="ECO:0000256" key="6">
    <source>
        <dbReference type="ARBA" id="ARBA00022723"/>
    </source>
</evidence>
<dbReference type="PANTHER" id="PTHR23163:SF0">
    <property type="entry name" value="E3 UBIQUITIN-PROTEIN LIGASE BRE1"/>
    <property type="match status" value="1"/>
</dbReference>
<evidence type="ECO:0000256" key="3">
    <source>
        <dbReference type="ARBA" id="ARBA00004906"/>
    </source>
</evidence>
<dbReference type="InterPro" id="IPR013083">
    <property type="entry name" value="Znf_RING/FYVE/PHD"/>
</dbReference>
<feature type="region of interest" description="Disordered" evidence="16">
    <location>
        <begin position="172"/>
        <end position="207"/>
    </location>
</feature>
<evidence type="ECO:0000256" key="10">
    <source>
        <dbReference type="ARBA" id="ARBA00022853"/>
    </source>
</evidence>
<evidence type="ECO:0000256" key="13">
    <source>
        <dbReference type="PROSITE-ProRule" id="PRU00175"/>
    </source>
</evidence>
<evidence type="ECO:0000256" key="9">
    <source>
        <dbReference type="ARBA" id="ARBA00022833"/>
    </source>
</evidence>
<evidence type="ECO:0000256" key="15">
    <source>
        <dbReference type="SAM" id="Coils"/>
    </source>
</evidence>
<keyword evidence="5 14" id="KW-0808">Transferase</keyword>